<organism evidence="2 3">
    <name type="scientific">Alginatibacterium sediminis</name>
    <dbReference type="NCBI Taxonomy" id="2164068"/>
    <lineage>
        <taxon>Bacteria</taxon>
        <taxon>Pseudomonadati</taxon>
        <taxon>Pseudomonadota</taxon>
        <taxon>Gammaproteobacteria</taxon>
        <taxon>Alteromonadales</taxon>
        <taxon>Alteromonadaceae</taxon>
        <taxon>Alginatibacterium</taxon>
    </lineage>
</organism>
<dbReference type="OrthoDB" id="5569826at2"/>
<keyword evidence="3" id="KW-1185">Reference proteome</keyword>
<dbReference type="EMBL" id="RAQO01000006">
    <property type="protein sequence ID" value="RKF18161.1"/>
    <property type="molecule type" value="Genomic_DNA"/>
</dbReference>
<gene>
    <name evidence="2" type="ORF">DBZ36_12490</name>
</gene>
<keyword evidence="1" id="KW-0812">Transmembrane</keyword>
<evidence type="ECO:0000313" key="3">
    <source>
        <dbReference type="Proteomes" id="UP000286482"/>
    </source>
</evidence>
<sequence length="109" mass="12536">MLWVVLWHVFISPSPQQNLWFVLVLWFVPLLLPLRGILAGTAYTHAWACYILLWYVLHSATIIGNNDHELWLAIVELSIALVSFTACLYFAKTRGRELGLGLKKLKDEK</sequence>
<feature type="transmembrane region" description="Helical" evidence="1">
    <location>
        <begin position="70"/>
        <end position="91"/>
    </location>
</feature>
<dbReference type="InterPro" id="IPR018643">
    <property type="entry name" value="DUF2069_membrane"/>
</dbReference>
<evidence type="ECO:0000313" key="2">
    <source>
        <dbReference type="EMBL" id="RKF18161.1"/>
    </source>
</evidence>
<feature type="transmembrane region" description="Helical" evidence="1">
    <location>
        <begin position="45"/>
        <end position="64"/>
    </location>
</feature>
<proteinExistence type="predicted"/>
<evidence type="ECO:0000256" key="1">
    <source>
        <dbReference type="SAM" id="Phobius"/>
    </source>
</evidence>
<protein>
    <submittedName>
        <fullName evidence="2">DUF2069 domain-containing protein</fullName>
    </submittedName>
</protein>
<dbReference type="Proteomes" id="UP000286482">
    <property type="component" value="Unassembled WGS sequence"/>
</dbReference>
<accession>A0A420EBV7</accession>
<keyword evidence="1" id="KW-1133">Transmembrane helix</keyword>
<name>A0A420EBV7_9ALTE</name>
<reference evidence="2 3" key="1">
    <citation type="submission" date="2018-09" db="EMBL/GenBank/DDBJ databases">
        <authorList>
            <person name="Wang Z."/>
        </authorList>
    </citation>
    <scope>NUCLEOTIDE SEQUENCE [LARGE SCALE GENOMIC DNA]</scope>
    <source>
        <strain evidence="2 3">ALS 81</strain>
    </source>
</reference>
<dbReference type="Pfam" id="PF09842">
    <property type="entry name" value="DUF2069"/>
    <property type="match status" value="1"/>
</dbReference>
<keyword evidence="1" id="KW-0472">Membrane</keyword>
<feature type="transmembrane region" description="Helical" evidence="1">
    <location>
        <begin position="20"/>
        <end position="38"/>
    </location>
</feature>
<comment type="caution">
    <text evidence="2">The sequence shown here is derived from an EMBL/GenBank/DDBJ whole genome shotgun (WGS) entry which is preliminary data.</text>
</comment>
<dbReference type="AlphaFoldDB" id="A0A420EBV7"/>